<evidence type="ECO:0000256" key="6">
    <source>
        <dbReference type="SAM" id="Phobius"/>
    </source>
</evidence>
<feature type="domain" description="Type II secretion system protein GspF" evidence="7">
    <location>
        <begin position="138"/>
        <end position="260"/>
    </location>
</feature>
<comment type="subcellular location">
    <subcellularLocation>
        <location evidence="1">Cell membrane</location>
        <topology evidence="1">Multi-pass membrane protein</topology>
    </subcellularLocation>
</comment>
<dbReference type="PANTHER" id="PTHR35007">
    <property type="entry name" value="INTEGRAL MEMBRANE PROTEIN-RELATED"/>
    <property type="match status" value="1"/>
</dbReference>
<dbReference type="OrthoDB" id="3267562at2"/>
<protein>
    <submittedName>
        <fullName evidence="8">Type II secretion protein F</fullName>
    </submittedName>
</protein>
<evidence type="ECO:0000313" key="8">
    <source>
        <dbReference type="EMBL" id="KAB7847715.1"/>
    </source>
</evidence>
<dbReference type="RefSeq" id="WP_004939766.1">
    <property type="nucleotide sequence ID" value="NZ_VOKX01000015.1"/>
</dbReference>
<keyword evidence="9" id="KW-1185">Reference proteome</keyword>
<feature type="transmembrane region" description="Helical" evidence="6">
    <location>
        <begin position="12"/>
        <end position="36"/>
    </location>
</feature>
<accession>A0A5N5WA30</accession>
<dbReference type="EMBL" id="VOKX01000015">
    <property type="protein sequence ID" value="KAB7847715.1"/>
    <property type="molecule type" value="Genomic_DNA"/>
</dbReference>
<reference evidence="8 9" key="1">
    <citation type="journal article" date="2019" name="Microb. Cell Fact.">
        <title>Exploring novel herbicidin analogues by transcriptional regulator overexpression and MS/MS molecular networking.</title>
        <authorList>
            <person name="Shi Y."/>
            <person name="Gu R."/>
            <person name="Li Y."/>
            <person name="Wang X."/>
            <person name="Ren W."/>
            <person name="Li X."/>
            <person name="Wang L."/>
            <person name="Xie Y."/>
            <person name="Hong B."/>
        </authorList>
    </citation>
    <scope>NUCLEOTIDE SEQUENCE [LARGE SCALE GENOMIC DNA]</scope>
    <source>
        <strain evidence="8 9">US-43</strain>
    </source>
</reference>
<comment type="caution">
    <text evidence="8">The sequence shown here is derived from an EMBL/GenBank/DDBJ whole genome shotgun (WGS) entry which is preliminary data.</text>
</comment>
<evidence type="ECO:0000256" key="1">
    <source>
        <dbReference type="ARBA" id="ARBA00004651"/>
    </source>
</evidence>
<keyword evidence="5 6" id="KW-0472">Membrane</keyword>
<dbReference type="InterPro" id="IPR018076">
    <property type="entry name" value="T2SS_GspF_dom"/>
</dbReference>
<feature type="transmembrane region" description="Helical" evidence="6">
    <location>
        <begin position="240"/>
        <end position="265"/>
    </location>
</feature>
<evidence type="ECO:0000256" key="5">
    <source>
        <dbReference type="ARBA" id="ARBA00023136"/>
    </source>
</evidence>
<evidence type="ECO:0000259" key="7">
    <source>
        <dbReference type="Pfam" id="PF00482"/>
    </source>
</evidence>
<dbReference type="PANTHER" id="PTHR35007:SF3">
    <property type="entry name" value="POSSIBLE CONSERVED ALANINE RICH MEMBRANE PROTEIN"/>
    <property type="match status" value="1"/>
</dbReference>
<name>A0A5N5WA30_STRMB</name>
<keyword evidence="4 6" id="KW-1133">Transmembrane helix</keyword>
<keyword evidence="3 6" id="KW-0812">Transmembrane</keyword>
<evidence type="ECO:0000256" key="4">
    <source>
        <dbReference type="ARBA" id="ARBA00022989"/>
    </source>
</evidence>
<keyword evidence="2" id="KW-1003">Cell membrane</keyword>
<gene>
    <name evidence="8" type="ORF">FRZ00_10150</name>
</gene>
<evidence type="ECO:0000256" key="3">
    <source>
        <dbReference type="ARBA" id="ARBA00022692"/>
    </source>
</evidence>
<organism evidence="8 9">
    <name type="scientific">Streptomyces mobaraensis</name>
    <name type="common">Streptoverticillium mobaraense</name>
    <dbReference type="NCBI Taxonomy" id="35621"/>
    <lineage>
        <taxon>Bacteria</taxon>
        <taxon>Bacillati</taxon>
        <taxon>Actinomycetota</taxon>
        <taxon>Actinomycetes</taxon>
        <taxon>Kitasatosporales</taxon>
        <taxon>Streptomycetaceae</taxon>
        <taxon>Streptomyces</taxon>
    </lineage>
</organism>
<evidence type="ECO:0000256" key="2">
    <source>
        <dbReference type="ARBA" id="ARBA00022475"/>
    </source>
</evidence>
<dbReference type="Proteomes" id="UP000327000">
    <property type="component" value="Unassembled WGS sequence"/>
</dbReference>
<proteinExistence type="predicted"/>
<dbReference type="Pfam" id="PF00482">
    <property type="entry name" value="T2SSF"/>
    <property type="match status" value="1"/>
</dbReference>
<dbReference type="AlphaFoldDB" id="A0A5N5WA30"/>
<sequence>MTGAGGGGVAALVPGIALAAVLAVVAAGAVVALRTAHRRSTARRRPARLFATRARAGDPRGPARLRSWPAGSAVTRRVLPAIGAGGAGLVLVDGAGGWALGVAAAGAAWWWRGRAARAAAARAVLPVDDVARQLPIAADLLAACLAAGAGPGEAAEAVGGSLGGPVGERLARSAAEVRLGGDPAVAWGRLGELPGARGLALGLERAQATGVPAVDTMARLAGRLRAARGRTAAARARRAGVLATAPLGLCFLPAFLAVGVVPMVIGLASGLLRGR</sequence>
<dbReference type="GO" id="GO:0005886">
    <property type="term" value="C:plasma membrane"/>
    <property type="evidence" value="ECO:0007669"/>
    <property type="project" value="UniProtKB-SubCell"/>
</dbReference>
<evidence type="ECO:0000313" key="9">
    <source>
        <dbReference type="Proteomes" id="UP000327000"/>
    </source>
</evidence>